<accession>A0A3M7PS34</accession>
<gene>
    <name evidence="1" type="ORF">BpHYR1_036785</name>
</gene>
<organism evidence="1 2">
    <name type="scientific">Brachionus plicatilis</name>
    <name type="common">Marine rotifer</name>
    <name type="synonym">Brachionus muelleri</name>
    <dbReference type="NCBI Taxonomy" id="10195"/>
    <lineage>
        <taxon>Eukaryota</taxon>
        <taxon>Metazoa</taxon>
        <taxon>Spiralia</taxon>
        <taxon>Gnathifera</taxon>
        <taxon>Rotifera</taxon>
        <taxon>Eurotatoria</taxon>
        <taxon>Monogononta</taxon>
        <taxon>Pseudotrocha</taxon>
        <taxon>Ploima</taxon>
        <taxon>Brachionidae</taxon>
        <taxon>Brachionus</taxon>
    </lineage>
</organism>
<reference evidence="1 2" key="1">
    <citation type="journal article" date="2018" name="Sci. Rep.">
        <title>Genomic signatures of local adaptation to the degree of environmental predictability in rotifers.</title>
        <authorList>
            <person name="Franch-Gras L."/>
            <person name="Hahn C."/>
            <person name="Garcia-Roger E.M."/>
            <person name="Carmona M.J."/>
            <person name="Serra M."/>
            <person name="Gomez A."/>
        </authorList>
    </citation>
    <scope>NUCLEOTIDE SEQUENCE [LARGE SCALE GENOMIC DNA]</scope>
    <source>
        <strain evidence="1">HYR1</strain>
    </source>
</reference>
<comment type="caution">
    <text evidence="1">The sequence shown here is derived from an EMBL/GenBank/DDBJ whole genome shotgun (WGS) entry which is preliminary data.</text>
</comment>
<proteinExistence type="predicted"/>
<protein>
    <submittedName>
        <fullName evidence="1">Uncharacterized protein</fullName>
    </submittedName>
</protein>
<dbReference type="EMBL" id="REGN01009149">
    <property type="protein sequence ID" value="RNA01843.1"/>
    <property type="molecule type" value="Genomic_DNA"/>
</dbReference>
<dbReference type="AlphaFoldDB" id="A0A3M7PS34"/>
<name>A0A3M7PS34_BRAPC</name>
<evidence type="ECO:0000313" key="1">
    <source>
        <dbReference type="EMBL" id="RNA01843.1"/>
    </source>
</evidence>
<sequence length="72" mass="8693">MNIFIEKFLYLKLLHKLRIIEVYKNLTSLTNFYTTLNKFEATMIRLEKTFKTVILLFDIKCSKTETKPRCIQ</sequence>
<evidence type="ECO:0000313" key="2">
    <source>
        <dbReference type="Proteomes" id="UP000276133"/>
    </source>
</evidence>
<dbReference type="Proteomes" id="UP000276133">
    <property type="component" value="Unassembled WGS sequence"/>
</dbReference>
<keyword evidence="2" id="KW-1185">Reference proteome</keyword>